<evidence type="ECO:0000256" key="2">
    <source>
        <dbReference type="ARBA" id="ARBA00023015"/>
    </source>
</evidence>
<evidence type="ECO:0000256" key="5">
    <source>
        <dbReference type="ARBA" id="ARBA00023242"/>
    </source>
</evidence>
<dbReference type="Gene3D" id="1.20.5.2050">
    <property type="match status" value="1"/>
</dbReference>
<feature type="region of interest" description="Disordered" evidence="6">
    <location>
        <begin position="264"/>
        <end position="380"/>
    </location>
</feature>
<keyword evidence="9" id="KW-1185">Reference proteome</keyword>
<dbReference type="GO" id="GO:0003700">
    <property type="term" value="F:DNA-binding transcription factor activity"/>
    <property type="evidence" value="ECO:0007669"/>
    <property type="project" value="InterPro"/>
</dbReference>
<feature type="compositionally biased region" description="Gly residues" evidence="6">
    <location>
        <begin position="350"/>
        <end position="369"/>
    </location>
</feature>
<evidence type="ECO:0000259" key="7">
    <source>
        <dbReference type="Pfam" id="PF00847"/>
    </source>
</evidence>
<evidence type="ECO:0000256" key="3">
    <source>
        <dbReference type="ARBA" id="ARBA00023125"/>
    </source>
</evidence>
<dbReference type="OrthoDB" id="6585768at2759"/>
<comment type="subcellular location">
    <subcellularLocation>
        <location evidence="1">Nucleus</location>
    </subcellularLocation>
</comment>
<feature type="domain" description="AP2/ERF" evidence="7">
    <location>
        <begin position="116"/>
        <end position="172"/>
    </location>
</feature>
<feature type="compositionally biased region" description="Acidic residues" evidence="6">
    <location>
        <begin position="337"/>
        <end position="349"/>
    </location>
</feature>
<dbReference type="AlphaFoldDB" id="A0A0G4EWV8"/>
<keyword evidence="2" id="KW-0805">Transcription regulation</keyword>
<dbReference type="EMBL" id="CDMY01000335">
    <property type="protein sequence ID" value="CEM02754.1"/>
    <property type="molecule type" value="Genomic_DNA"/>
</dbReference>
<evidence type="ECO:0000256" key="6">
    <source>
        <dbReference type="SAM" id="MobiDB-lite"/>
    </source>
</evidence>
<gene>
    <name evidence="8" type="ORF">Vbra_13760</name>
</gene>
<dbReference type="InterPro" id="IPR001471">
    <property type="entry name" value="AP2/ERF_dom"/>
</dbReference>
<proteinExistence type="predicted"/>
<evidence type="ECO:0000313" key="9">
    <source>
        <dbReference type="Proteomes" id="UP000041254"/>
    </source>
</evidence>
<dbReference type="GO" id="GO:0003677">
    <property type="term" value="F:DNA binding"/>
    <property type="evidence" value="ECO:0007669"/>
    <property type="project" value="UniProtKB-KW"/>
</dbReference>
<accession>A0A0G4EWV8</accession>
<reference evidence="8 9" key="1">
    <citation type="submission" date="2014-11" db="EMBL/GenBank/DDBJ databases">
        <authorList>
            <person name="Zhu J."/>
            <person name="Qi W."/>
            <person name="Song R."/>
        </authorList>
    </citation>
    <scope>NUCLEOTIDE SEQUENCE [LARGE SCALE GENOMIC DNA]</scope>
</reference>
<feature type="compositionally biased region" description="Basic and acidic residues" evidence="6">
    <location>
        <begin position="268"/>
        <end position="283"/>
    </location>
</feature>
<keyword evidence="5" id="KW-0539">Nucleus</keyword>
<sequence>MNALRGRGSVGSRGDPSPFLCPLPASSLCDASPPLPLRSCQRVFARGAAKKVVQKRRHMMKILHLRQERYEPKPDGYRPLPMSLTGSGPVRRLLVANTKESFALTDKIDWERYKCDVRGVRWHPNGAWRVQFARRNHEHNFFVKCDCYFRVGLYGFEGAKKLAIAYRKRLEAEWEEQMDQWGVIDQRNAERRNAARQRKEQMVEYEDQLGEGALVPLPEEESPFLADDEYDALTKQPAPKVEMVDPESFVRDEAPPFLPKYADTVQEDLDRYGAMEHERKLPERPYLPQEEEEQRRQLQEQQQIEEQKRLTSGDASHDETPTSEGAPGPPEDQERPETDDDDESGEGAEGDVGGGAEESGRGAGLGGAGQMDDQGSKPDR</sequence>
<keyword evidence="3" id="KW-0238">DNA-binding</keyword>
<evidence type="ECO:0000256" key="4">
    <source>
        <dbReference type="ARBA" id="ARBA00023163"/>
    </source>
</evidence>
<evidence type="ECO:0000313" key="8">
    <source>
        <dbReference type="EMBL" id="CEM02754.1"/>
    </source>
</evidence>
<feature type="compositionally biased region" description="Basic and acidic residues" evidence="6">
    <location>
        <begin position="305"/>
        <end position="320"/>
    </location>
</feature>
<keyword evidence="4" id="KW-0804">Transcription</keyword>
<dbReference type="GO" id="GO:0005634">
    <property type="term" value="C:nucleus"/>
    <property type="evidence" value="ECO:0007669"/>
    <property type="project" value="UniProtKB-SubCell"/>
</dbReference>
<protein>
    <recommendedName>
        <fullName evidence="7">AP2/ERF domain-containing protein</fullName>
    </recommendedName>
</protein>
<dbReference type="Proteomes" id="UP000041254">
    <property type="component" value="Unassembled WGS sequence"/>
</dbReference>
<dbReference type="InParanoid" id="A0A0G4EWV8"/>
<evidence type="ECO:0000256" key="1">
    <source>
        <dbReference type="ARBA" id="ARBA00004123"/>
    </source>
</evidence>
<organism evidence="8 9">
    <name type="scientific">Vitrella brassicaformis (strain CCMP3155)</name>
    <dbReference type="NCBI Taxonomy" id="1169540"/>
    <lineage>
        <taxon>Eukaryota</taxon>
        <taxon>Sar</taxon>
        <taxon>Alveolata</taxon>
        <taxon>Colpodellida</taxon>
        <taxon>Vitrellaceae</taxon>
        <taxon>Vitrella</taxon>
    </lineage>
</organism>
<dbReference type="Pfam" id="PF00847">
    <property type="entry name" value="AP2"/>
    <property type="match status" value="1"/>
</dbReference>
<name>A0A0G4EWV8_VITBC</name>
<dbReference type="VEuPathDB" id="CryptoDB:Vbra_13760"/>